<evidence type="ECO:0000259" key="3">
    <source>
        <dbReference type="Pfam" id="PF13102"/>
    </source>
</evidence>
<dbReference type="GO" id="GO:0015074">
    <property type="term" value="P:DNA integration"/>
    <property type="evidence" value="ECO:0007669"/>
    <property type="project" value="InterPro"/>
</dbReference>
<dbReference type="PANTHER" id="PTHR30349">
    <property type="entry name" value="PHAGE INTEGRASE-RELATED"/>
    <property type="match status" value="1"/>
</dbReference>
<name>A0A511YFC6_9FLAO</name>
<dbReference type="InterPro" id="IPR050090">
    <property type="entry name" value="Tyrosine_recombinase_XerCD"/>
</dbReference>
<feature type="domain" description="Phage integrase SAM-like" evidence="3">
    <location>
        <begin position="112"/>
        <end position="212"/>
    </location>
</feature>
<protein>
    <submittedName>
        <fullName evidence="4">Transposase</fullName>
    </submittedName>
</protein>
<keyword evidence="1" id="KW-0238">DNA-binding</keyword>
<dbReference type="OrthoDB" id="1493636at2"/>
<dbReference type="InterPro" id="IPR011010">
    <property type="entry name" value="DNA_brk_join_enz"/>
</dbReference>
<sequence length="441" mass="51510">MATVKFIIQSKKPSAVIYVRFSIGSNQVYKRKTRETVNPENWNAKKGGVVQRTALTREALQNQTEQINTLTKLESFILEQYRKRNETEIINGDWLAEIIDAYYSGGRKIERLDFIENYLEHYKTDILPFRKYKGKPITKGTRQKHLTIVDKFQEFLKTEKKRLKVSDYNISAGNRFVTFLRGQNLSDNTVGKYLKYTKTIFKDAKIDNIEVHDQLSEIKGFTVDTPTPYLKPEELQRIQELLIVNEKLEQTRDWLIIGCYTGQRASDLFRMTPEKFVTINGKEFINLSQKKTKTPVLVPIHTEVKKILDKRKGFFPAQFSINLESAKTIFNENLKKICKLAGIDRPEYGRVYDEVKKHYVFGNYPLHDLVSSHICRRTFATMYYSKIPTAIIMSVTGHRTETEFLGYIGIDNSTLSEQMYSYWEQLDHKENKDDLVIKNVN</sequence>
<evidence type="ECO:0000256" key="1">
    <source>
        <dbReference type="ARBA" id="ARBA00023125"/>
    </source>
</evidence>
<dbReference type="Gene3D" id="1.10.443.10">
    <property type="entry name" value="Intergrase catalytic core"/>
    <property type="match status" value="1"/>
</dbReference>
<gene>
    <name evidence="4" type="ORF">CLA01_39760</name>
</gene>
<dbReference type="SUPFAM" id="SSF56349">
    <property type="entry name" value="DNA breaking-rejoining enzymes"/>
    <property type="match status" value="1"/>
</dbReference>
<dbReference type="CDD" id="cd01185">
    <property type="entry name" value="INTN1_C_like"/>
    <property type="match status" value="1"/>
</dbReference>
<reference evidence="4 5" key="1">
    <citation type="submission" date="2019-07" db="EMBL/GenBank/DDBJ databases">
        <title>Whole genome shotgun sequence of Chryseobacterium lathyri NBRC 105250.</title>
        <authorList>
            <person name="Hosoyama A."/>
            <person name="Uohara A."/>
            <person name="Ohji S."/>
            <person name="Ichikawa N."/>
        </authorList>
    </citation>
    <scope>NUCLEOTIDE SEQUENCE [LARGE SCALE GENOMIC DNA]</scope>
    <source>
        <strain evidence="4 5">NBRC 105250</strain>
    </source>
</reference>
<dbReference type="Pfam" id="PF13102">
    <property type="entry name" value="Phage_int_SAM_5"/>
    <property type="match status" value="1"/>
</dbReference>
<dbReference type="InterPro" id="IPR013762">
    <property type="entry name" value="Integrase-like_cat_sf"/>
</dbReference>
<dbReference type="AlphaFoldDB" id="A0A511YFC6"/>
<comment type="caution">
    <text evidence="4">The sequence shown here is derived from an EMBL/GenBank/DDBJ whole genome shotgun (WGS) entry which is preliminary data.</text>
</comment>
<dbReference type="GO" id="GO:0006310">
    <property type="term" value="P:DNA recombination"/>
    <property type="evidence" value="ECO:0007669"/>
    <property type="project" value="UniProtKB-KW"/>
</dbReference>
<dbReference type="InterPro" id="IPR025269">
    <property type="entry name" value="SAM-like_dom"/>
</dbReference>
<proteinExistence type="predicted"/>
<dbReference type="Proteomes" id="UP000321150">
    <property type="component" value="Unassembled WGS sequence"/>
</dbReference>
<keyword evidence="2" id="KW-0233">DNA recombination</keyword>
<dbReference type="Gene3D" id="1.10.150.130">
    <property type="match status" value="1"/>
</dbReference>
<accession>A0A511YFC6</accession>
<dbReference type="EMBL" id="BJYI01000021">
    <property type="protein sequence ID" value="GEN73904.1"/>
    <property type="molecule type" value="Genomic_DNA"/>
</dbReference>
<evidence type="ECO:0000256" key="2">
    <source>
        <dbReference type="ARBA" id="ARBA00023172"/>
    </source>
</evidence>
<dbReference type="PANTHER" id="PTHR30349:SF64">
    <property type="entry name" value="PROPHAGE INTEGRASE INTD-RELATED"/>
    <property type="match status" value="1"/>
</dbReference>
<dbReference type="RefSeq" id="WP_111961031.1">
    <property type="nucleotide sequence ID" value="NZ_BJYI01000021.1"/>
</dbReference>
<evidence type="ECO:0000313" key="5">
    <source>
        <dbReference type="Proteomes" id="UP000321150"/>
    </source>
</evidence>
<organism evidence="4 5">
    <name type="scientific">Chryseobacterium lathyri</name>
    <dbReference type="NCBI Taxonomy" id="395933"/>
    <lineage>
        <taxon>Bacteria</taxon>
        <taxon>Pseudomonadati</taxon>
        <taxon>Bacteroidota</taxon>
        <taxon>Flavobacteriia</taxon>
        <taxon>Flavobacteriales</taxon>
        <taxon>Weeksellaceae</taxon>
        <taxon>Chryseobacterium group</taxon>
        <taxon>Chryseobacterium</taxon>
    </lineage>
</organism>
<dbReference type="GO" id="GO:0003677">
    <property type="term" value="F:DNA binding"/>
    <property type="evidence" value="ECO:0007669"/>
    <property type="project" value="UniProtKB-KW"/>
</dbReference>
<evidence type="ECO:0000313" key="4">
    <source>
        <dbReference type="EMBL" id="GEN73904.1"/>
    </source>
</evidence>
<dbReference type="InterPro" id="IPR010998">
    <property type="entry name" value="Integrase_recombinase_N"/>
</dbReference>